<reference evidence="1 2" key="1">
    <citation type="submission" date="2024-01" db="EMBL/GenBank/DDBJ databases">
        <title>The complete chloroplast genome sequence of Lithospermum erythrorhizon: insights into the phylogenetic relationship among Boraginaceae species and the maternal lineages of purple gromwells.</title>
        <authorList>
            <person name="Okada T."/>
            <person name="Watanabe K."/>
        </authorList>
    </citation>
    <scope>NUCLEOTIDE SEQUENCE [LARGE SCALE GENOMIC DNA]</scope>
</reference>
<comment type="caution">
    <text evidence="1">The sequence shown here is derived from an EMBL/GenBank/DDBJ whole genome shotgun (WGS) entry which is preliminary data.</text>
</comment>
<dbReference type="EMBL" id="BAABME010000934">
    <property type="protein sequence ID" value="GAA0146461.1"/>
    <property type="molecule type" value="Genomic_DNA"/>
</dbReference>
<dbReference type="Proteomes" id="UP001454036">
    <property type="component" value="Unassembled WGS sequence"/>
</dbReference>
<name>A0AAV3P551_LITER</name>
<proteinExistence type="predicted"/>
<evidence type="ECO:0000313" key="1">
    <source>
        <dbReference type="EMBL" id="GAA0146461.1"/>
    </source>
</evidence>
<gene>
    <name evidence="1" type="ORF">LIER_06407</name>
</gene>
<protein>
    <submittedName>
        <fullName evidence="1">Uncharacterized protein</fullName>
    </submittedName>
</protein>
<organism evidence="1 2">
    <name type="scientific">Lithospermum erythrorhizon</name>
    <name type="common">Purple gromwell</name>
    <name type="synonym">Lithospermum officinale var. erythrorhizon</name>
    <dbReference type="NCBI Taxonomy" id="34254"/>
    <lineage>
        <taxon>Eukaryota</taxon>
        <taxon>Viridiplantae</taxon>
        <taxon>Streptophyta</taxon>
        <taxon>Embryophyta</taxon>
        <taxon>Tracheophyta</taxon>
        <taxon>Spermatophyta</taxon>
        <taxon>Magnoliopsida</taxon>
        <taxon>eudicotyledons</taxon>
        <taxon>Gunneridae</taxon>
        <taxon>Pentapetalae</taxon>
        <taxon>asterids</taxon>
        <taxon>lamiids</taxon>
        <taxon>Boraginales</taxon>
        <taxon>Boraginaceae</taxon>
        <taxon>Boraginoideae</taxon>
        <taxon>Lithospermeae</taxon>
        <taxon>Lithospermum</taxon>
    </lineage>
</organism>
<accession>A0AAV3P551</accession>
<sequence>MLHIPSEYPLEEVPIPSKYPPEKVVKELADRVIDATTLQKVGLYISEGTEVQYGDLVFMPYQDPFANIAPKQEASEDIFREIDEYPASQIVPTVITADENQSLAERSFLLRRLRLLPPLKALCHSLRMVEVACSIAGVEASVPLFASLFSANHRDFDTTLGAKGKLSKNFLADSHPNKVHASWWHVNWFFILGGMGPRVATS</sequence>
<evidence type="ECO:0000313" key="2">
    <source>
        <dbReference type="Proteomes" id="UP001454036"/>
    </source>
</evidence>
<keyword evidence="2" id="KW-1185">Reference proteome</keyword>
<dbReference type="AlphaFoldDB" id="A0AAV3P551"/>